<keyword evidence="3" id="KW-1185">Reference proteome</keyword>
<dbReference type="HOGENOM" id="CLU_020369_1_0_1"/>
<reference evidence="3" key="1">
    <citation type="journal article" date="2014" name="Proc. Natl. Acad. Sci. U.S.A.">
        <title>Extensive sampling of basidiomycete genomes demonstrates inadequacy of the white-rot/brown-rot paradigm for wood decay fungi.</title>
        <authorList>
            <person name="Riley R."/>
            <person name="Salamov A.A."/>
            <person name="Brown D.W."/>
            <person name="Nagy L.G."/>
            <person name="Floudas D."/>
            <person name="Held B.W."/>
            <person name="Levasseur A."/>
            <person name="Lombard V."/>
            <person name="Morin E."/>
            <person name="Otillar R."/>
            <person name="Lindquist E.A."/>
            <person name="Sun H."/>
            <person name="LaButti K.M."/>
            <person name="Schmutz J."/>
            <person name="Jabbour D."/>
            <person name="Luo H."/>
            <person name="Baker S.E."/>
            <person name="Pisabarro A.G."/>
            <person name="Walton J.D."/>
            <person name="Blanchette R.A."/>
            <person name="Henrissat B."/>
            <person name="Martin F."/>
            <person name="Cullen D."/>
            <person name="Hibbett D.S."/>
            <person name="Grigoriev I.V."/>
        </authorList>
    </citation>
    <scope>NUCLEOTIDE SEQUENCE [LARGE SCALE GENOMIC DNA]</scope>
    <source>
        <strain evidence="3">CBS 339.88</strain>
    </source>
</reference>
<dbReference type="InterPro" id="IPR027417">
    <property type="entry name" value="P-loop_NTPase"/>
</dbReference>
<evidence type="ECO:0000256" key="1">
    <source>
        <dbReference type="SAM" id="MobiDB-lite"/>
    </source>
</evidence>
<feature type="compositionally biased region" description="Basic and acidic residues" evidence="1">
    <location>
        <begin position="484"/>
        <end position="514"/>
    </location>
</feature>
<sequence length="606" mass="65796">MEESLSTSASTVRTLHQWHSPMEQASQTPGERGQQGPLLSIGSSAEDPEGMTADPGYAGIPDAGPINGLNNVPRAPSSPPMHAFVLPSPPDSPGPTSSPSIDSVSESSLPSVSSSFFFSSSAPGSPGRSHPSSYPSSHPHSDHDHDHDHEIGRHHTRNEQGLIIPSLTLPDTLRRPTPFGQTLGNLRVLVLGAQGAGKSFLTGLLLEDNEDVVDVGTWEDWHGGGDGAFGYGKVLRASTDWAEQQNVFGLDRYEPSKNVEIVELPGYSHDADVNELITRLKAIIETPFRTVNDFLHPDTQPSATVVNMLAAATSPFYTALVFLLPAQPTPLDREIISSLSKHIPLIPLPRLHGPHRGLGHGSASKLSEFRPASAVALRSGLFHSPETVALLREEAVDRFLRWREVERAVEGIWEGSHKVHLRKRSMSGGRIGRKLGEKEWGRSQIGSFGSDAEGGEPQAPKAEKWSKARWEAQWMASHSQEVATRMREGTITERSVKRDRKSSAELFKGDHGEKQNLGPDSGSTDPESPRLPQERQDGHEHAHMPFDPLHLPSLLMFSVSIVGPLRRRVTDSVWGMADALGETRVKVALVGGFCLGLGLGVCARVW</sequence>
<accession>A0A067SNN5</accession>
<dbReference type="EMBL" id="KL142388">
    <property type="protein sequence ID" value="KDR72540.1"/>
    <property type="molecule type" value="Genomic_DNA"/>
</dbReference>
<protein>
    <recommendedName>
        <fullName evidence="4">Septin-type G domain-containing protein</fullName>
    </recommendedName>
</protein>
<proteinExistence type="predicted"/>
<dbReference type="Gene3D" id="3.40.50.300">
    <property type="entry name" value="P-loop containing nucleotide triphosphate hydrolases"/>
    <property type="match status" value="1"/>
</dbReference>
<name>A0A067SNN5_GALM3</name>
<feature type="region of interest" description="Disordered" evidence="1">
    <location>
        <begin position="430"/>
        <end position="545"/>
    </location>
</feature>
<gene>
    <name evidence="2" type="ORF">GALMADRAFT_270524</name>
</gene>
<organism evidence="2 3">
    <name type="scientific">Galerina marginata (strain CBS 339.88)</name>
    <dbReference type="NCBI Taxonomy" id="685588"/>
    <lineage>
        <taxon>Eukaryota</taxon>
        <taxon>Fungi</taxon>
        <taxon>Dikarya</taxon>
        <taxon>Basidiomycota</taxon>
        <taxon>Agaricomycotina</taxon>
        <taxon>Agaricomycetes</taxon>
        <taxon>Agaricomycetidae</taxon>
        <taxon>Agaricales</taxon>
        <taxon>Agaricineae</taxon>
        <taxon>Strophariaceae</taxon>
        <taxon>Galerina</taxon>
    </lineage>
</organism>
<dbReference type="Proteomes" id="UP000027222">
    <property type="component" value="Unassembled WGS sequence"/>
</dbReference>
<feature type="compositionally biased region" description="Basic and acidic residues" evidence="1">
    <location>
        <begin position="532"/>
        <end position="544"/>
    </location>
</feature>
<evidence type="ECO:0008006" key="4">
    <source>
        <dbReference type="Google" id="ProtNLM"/>
    </source>
</evidence>
<feature type="compositionally biased region" description="Low complexity" evidence="1">
    <location>
        <begin position="94"/>
        <end position="138"/>
    </location>
</feature>
<feature type="region of interest" description="Disordered" evidence="1">
    <location>
        <begin position="1"/>
        <end position="171"/>
    </location>
</feature>
<feature type="compositionally biased region" description="Basic and acidic residues" evidence="1">
    <location>
        <begin position="461"/>
        <end position="470"/>
    </location>
</feature>
<evidence type="ECO:0000313" key="3">
    <source>
        <dbReference type="Proteomes" id="UP000027222"/>
    </source>
</evidence>
<dbReference type="AlphaFoldDB" id="A0A067SNN5"/>
<dbReference type="OrthoDB" id="3350156at2759"/>
<feature type="compositionally biased region" description="Basic and acidic residues" evidence="1">
    <location>
        <begin position="139"/>
        <end position="153"/>
    </location>
</feature>
<evidence type="ECO:0000313" key="2">
    <source>
        <dbReference type="EMBL" id="KDR72540.1"/>
    </source>
</evidence>
<feature type="compositionally biased region" description="Polar residues" evidence="1">
    <location>
        <begin position="1"/>
        <end position="14"/>
    </location>
</feature>